<comment type="caution">
    <text evidence="2">The sequence shown here is derived from an EMBL/GenBank/DDBJ whole genome shotgun (WGS) entry which is preliminary data.</text>
</comment>
<dbReference type="GO" id="GO:0016787">
    <property type="term" value="F:hydrolase activity"/>
    <property type="evidence" value="ECO:0007669"/>
    <property type="project" value="UniProtKB-KW"/>
</dbReference>
<dbReference type="InterPro" id="IPR029058">
    <property type="entry name" value="AB_hydrolase_fold"/>
</dbReference>
<reference evidence="3" key="1">
    <citation type="journal article" date="2019" name="Int. J. Syst. Evol. Microbiol.">
        <title>The Global Catalogue of Microorganisms (GCM) 10K type strain sequencing project: providing services to taxonomists for standard genome sequencing and annotation.</title>
        <authorList>
            <consortium name="The Broad Institute Genomics Platform"/>
            <consortium name="The Broad Institute Genome Sequencing Center for Infectious Disease"/>
            <person name="Wu L."/>
            <person name="Ma J."/>
        </authorList>
    </citation>
    <scope>NUCLEOTIDE SEQUENCE [LARGE SCALE GENOMIC DNA]</scope>
    <source>
        <strain evidence="3">KCTC 33576</strain>
    </source>
</reference>
<evidence type="ECO:0000313" key="3">
    <source>
        <dbReference type="Proteomes" id="UP001597391"/>
    </source>
</evidence>
<keyword evidence="3" id="KW-1185">Reference proteome</keyword>
<evidence type="ECO:0000259" key="1">
    <source>
        <dbReference type="Pfam" id="PF01738"/>
    </source>
</evidence>
<dbReference type="InterPro" id="IPR002925">
    <property type="entry name" value="Dienelactn_hydro"/>
</dbReference>
<dbReference type="SUPFAM" id="SSF53474">
    <property type="entry name" value="alpha/beta-Hydrolases"/>
    <property type="match status" value="1"/>
</dbReference>
<dbReference type="PANTHER" id="PTHR46623">
    <property type="entry name" value="CARBOXYMETHYLENEBUTENOLIDASE-RELATED"/>
    <property type="match status" value="1"/>
</dbReference>
<proteinExistence type="predicted"/>
<organism evidence="2 3">
    <name type="scientific">Populibacterium corticicola</name>
    <dbReference type="NCBI Taxonomy" id="1812826"/>
    <lineage>
        <taxon>Bacteria</taxon>
        <taxon>Bacillati</taxon>
        <taxon>Actinomycetota</taxon>
        <taxon>Actinomycetes</taxon>
        <taxon>Micrococcales</taxon>
        <taxon>Jonesiaceae</taxon>
        <taxon>Populibacterium</taxon>
    </lineage>
</organism>
<dbReference type="EC" id="3.1.-.-" evidence="2"/>
<dbReference type="Gene3D" id="3.40.50.1820">
    <property type="entry name" value="alpha/beta hydrolase"/>
    <property type="match status" value="1"/>
</dbReference>
<dbReference type="Proteomes" id="UP001597391">
    <property type="component" value="Unassembled WGS sequence"/>
</dbReference>
<protein>
    <submittedName>
        <fullName evidence="2">Dienelactone hydrolase family protein</fullName>
        <ecNumber evidence="2">3.1.-.-</ecNumber>
    </submittedName>
</protein>
<dbReference type="Pfam" id="PF01738">
    <property type="entry name" value="DLH"/>
    <property type="match status" value="1"/>
</dbReference>
<gene>
    <name evidence="2" type="ORF">ACFSYH_07255</name>
</gene>
<dbReference type="InterPro" id="IPR051049">
    <property type="entry name" value="Dienelactone_hydrolase-like"/>
</dbReference>
<name>A0ABW5XF68_9MICO</name>
<dbReference type="PANTHER" id="PTHR46623:SF6">
    <property type="entry name" value="ALPHA_BETA-HYDROLASES SUPERFAMILY PROTEIN"/>
    <property type="match status" value="1"/>
</dbReference>
<accession>A0ABW5XF68</accession>
<evidence type="ECO:0000313" key="2">
    <source>
        <dbReference type="EMBL" id="MFD2840368.1"/>
    </source>
</evidence>
<dbReference type="RefSeq" id="WP_377466197.1">
    <property type="nucleotide sequence ID" value="NZ_JBHUOP010000003.1"/>
</dbReference>
<keyword evidence="2" id="KW-0378">Hydrolase</keyword>
<dbReference type="EMBL" id="JBHUOP010000003">
    <property type="protein sequence ID" value="MFD2840368.1"/>
    <property type="molecule type" value="Genomic_DNA"/>
</dbReference>
<feature type="domain" description="Dienelactone hydrolase" evidence="1">
    <location>
        <begin position="3"/>
        <end position="186"/>
    </location>
</feature>
<sequence>MTTILLFHHVLGLTDGVRDVAESLRRQGHEVHTPDLFKGRSFPDIDSGFAYVESIGFPELYRRAEQACSGLPRDVVLGGFSLGVMSAQYLLHTRPGARGALFFHSFIDPGYLPGQWPDAVPVHVFAMDHDPFFVAEGDLEAALKWQVNHKNLHIHQYPGKGHLFLDPTTPDFDADTSAQVLQDVEAALAEMIGQ</sequence>